<evidence type="ECO:0000313" key="2">
    <source>
        <dbReference type="Proteomes" id="UP001348369"/>
    </source>
</evidence>
<gene>
    <name evidence="1" type="ORF">OG835_28425</name>
</gene>
<reference evidence="1" key="1">
    <citation type="submission" date="2022-10" db="EMBL/GenBank/DDBJ databases">
        <title>The complete genomes of actinobacterial strains from the NBC collection.</title>
        <authorList>
            <person name="Joergensen T.S."/>
            <person name="Alvarez Arevalo M."/>
            <person name="Sterndorff E.B."/>
            <person name="Faurdal D."/>
            <person name="Vuksanovic O."/>
            <person name="Mourched A.-S."/>
            <person name="Charusanti P."/>
            <person name="Shaw S."/>
            <person name="Blin K."/>
            <person name="Weber T."/>
        </authorList>
    </citation>
    <scope>NUCLEOTIDE SEQUENCE</scope>
    <source>
        <strain evidence="1">NBC 01771</strain>
    </source>
</reference>
<accession>A0ACD4ZXL6</accession>
<organism evidence="1 2">
    <name type="scientific">Streptomyces scopuliridis</name>
    <dbReference type="NCBI Taxonomy" id="452529"/>
    <lineage>
        <taxon>Bacteria</taxon>
        <taxon>Bacillati</taxon>
        <taxon>Actinomycetota</taxon>
        <taxon>Actinomycetes</taxon>
        <taxon>Kitasatosporales</taxon>
        <taxon>Streptomycetaceae</taxon>
        <taxon>Streptomyces</taxon>
    </lineage>
</organism>
<evidence type="ECO:0000313" key="1">
    <source>
        <dbReference type="EMBL" id="WSC03240.1"/>
    </source>
</evidence>
<sequence length="397" mass="42507">MPWLAALLLAAGCTAPEKPPDTATDAIGRTLERRAAAVMDRDEDAYLAVLAPSARTLRATAREEFENLADVPLGSWTYHLTGIERTGDRATVRAELRYRIAGYDTAPVSTPRTLALEERGGRWYVTGDRPGAGGAPQLWQQGEVRAVRGAHSLVLGVGADEAAGRRLRGIAAAADRAVPAVDDAWRGPWARRVVLLVPDSLESMAGLLGAPAAGYRGIAAVTTGEVGSPGAAPADRIVVNPEAYGALSSYGQRIVLTHETTHVATRAATSAATPAWLSEGFADWVAYRGTERTAGEIAPELQRAVRRGETPARLPSDEDFAFGGDAERLARSYEGGWLACELIARDWGERRLTAFYRAVGAHPGREGAVEKAAHDVLSTTPENLTARWRDFVRQRLA</sequence>
<keyword evidence="2" id="KW-1185">Reference proteome</keyword>
<dbReference type="EMBL" id="CP109109">
    <property type="protein sequence ID" value="WSC03240.1"/>
    <property type="molecule type" value="Genomic_DNA"/>
</dbReference>
<dbReference type="Proteomes" id="UP001348369">
    <property type="component" value="Chromosome"/>
</dbReference>
<proteinExistence type="predicted"/>
<name>A0ACD4ZXL6_9ACTN</name>
<protein>
    <submittedName>
        <fullName evidence="1">Uncharacterized protein</fullName>
    </submittedName>
</protein>